<evidence type="ECO:0000313" key="2">
    <source>
        <dbReference type="EMBL" id="KAJ3565607.1"/>
    </source>
</evidence>
<feature type="region of interest" description="Disordered" evidence="1">
    <location>
        <begin position="84"/>
        <end position="118"/>
    </location>
</feature>
<feature type="compositionally biased region" description="Basic and acidic residues" evidence="1">
    <location>
        <begin position="507"/>
        <end position="519"/>
    </location>
</feature>
<protein>
    <submittedName>
        <fullName evidence="2">Uncharacterized protein</fullName>
    </submittedName>
</protein>
<feature type="compositionally biased region" description="Low complexity" evidence="1">
    <location>
        <begin position="420"/>
        <end position="432"/>
    </location>
</feature>
<feature type="compositionally biased region" description="Polar residues" evidence="1">
    <location>
        <begin position="401"/>
        <end position="419"/>
    </location>
</feature>
<feature type="region of interest" description="Disordered" evidence="1">
    <location>
        <begin position="400"/>
        <end position="532"/>
    </location>
</feature>
<gene>
    <name evidence="2" type="ORF">NP233_g7527</name>
</gene>
<evidence type="ECO:0000313" key="3">
    <source>
        <dbReference type="Proteomes" id="UP001213000"/>
    </source>
</evidence>
<reference evidence="2" key="1">
    <citation type="submission" date="2022-07" db="EMBL/GenBank/DDBJ databases">
        <title>Genome Sequence of Leucocoprinus birnbaumii.</title>
        <authorList>
            <person name="Buettner E."/>
        </authorList>
    </citation>
    <scope>NUCLEOTIDE SEQUENCE</scope>
    <source>
        <strain evidence="2">VT141</strain>
    </source>
</reference>
<name>A0AAD5YSP7_9AGAR</name>
<dbReference type="Proteomes" id="UP001213000">
    <property type="component" value="Unassembled WGS sequence"/>
</dbReference>
<sequence>MAPGDGLPETEIEFLSEFKDELIRRRENDPIFNLSRWTRTTFRGKYFARFGKNPDSGDQQKIYNWFKNHTDPVKEAVKNLRKQGPQYTLSTAKNDDSVDHHDDDSSFERSSSHEEERLPSFRVQSFRDVVVDHEKEAIQKLMSIRTSEQNLSRSEYMTQWNTAVSEVIENLDEESREYYRAIASAAASAHEAPSKEEVLKLQKHLPHVAHKVLSGLLGWKKKNYGDAVLFLSTAFRDEKDDIYIQRFFVSNIPDYQDTTYPFLRKYDSLMTEEMDKIATVLLPSETSPRPGFRNHTLICFDLSKRNPFCSRVRSRTLFSVRFATAHFSLYTTALGHSSRIEATVPWKALESPSGRKVYLIGHAELDKIQNLNPTSMHRDDVPKVAEMLYRIPDLLQFREPASSSSRADNPLSTSPGALNSSSGPASTAISSPDDVPEVLGTNPPPDFASSAGSEPGDSDLASPQPDSDSLILPPISSTITIGEVPEPHEKQQPSKRQRTKKVNMLPPREHPTREVRPVERGPTLVVPKGSKTAVKRPLDDRYVLKPVSSDLEPDVVPDLSRDSESEVTLSAGKKRSKTSGQSGGTVKRGRKK</sequence>
<feature type="region of interest" description="Disordered" evidence="1">
    <location>
        <begin position="546"/>
        <end position="592"/>
    </location>
</feature>
<accession>A0AAD5YSP7</accession>
<keyword evidence="3" id="KW-1185">Reference proteome</keyword>
<dbReference type="AlphaFoldDB" id="A0AAD5YSP7"/>
<comment type="caution">
    <text evidence="2">The sequence shown here is derived from an EMBL/GenBank/DDBJ whole genome shotgun (WGS) entry which is preliminary data.</text>
</comment>
<feature type="compositionally biased region" description="Basic and acidic residues" evidence="1">
    <location>
        <begin position="93"/>
        <end position="118"/>
    </location>
</feature>
<dbReference type="EMBL" id="JANIEX010000555">
    <property type="protein sequence ID" value="KAJ3565607.1"/>
    <property type="molecule type" value="Genomic_DNA"/>
</dbReference>
<evidence type="ECO:0000256" key="1">
    <source>
        <dbReference type="SAM" id="MobiDB-lite"/>
    </source>
</evidence>
<proteinExistence type="predicted"/>
<organism evidence="2 3">
    <name type="scientific">Leucocoprinus birnbaumii</name>
    <dbReference type="NCBI Taxonomy" id="56174"/>
    <lineage>
        <taxon>Eukaryota</taxon>
        <taxon>Fungi</taxon>
        <taxon>Dikarya</taxon>
        <taxon>Basidiomycota</taxon>
        <taxon>Agaricomycotina</taxon>
        <taxon>Agaricomycetes</taxon>
        <taxon>Agaricomycetidae</taxon>
        <taxon>Agaricales</taxon>
        <taxon>Agaricineae</taxon>
        <taxon>Agaricaceae</taxon>
        <taxon>Leucocoprinus</taxon>
    </lineage>
</organism>